<dbReference type="EMBL" id="DVMM01000097">
    <property type="protein sequence ID" value="HIU29603.1"/>
    <property type="molecule type" value="Genomic_DNA"/>
</dbReference>
<dbReference type="Gene3D" id="3.40.190.10">
    <property type="entry name" value="Periplasmic binding protein-like II"/>
    <property type="match status" value="1"/>
</dbReference>
<dbReference type="PANTHER" id="PTHR43649:SF33">
    <property type="entry name" value="POLYGALACTURONAN_RHAMNOGALACTURONAN-BINDING PROTEIN YTCQ"/>
    <property type="match status" value="1"/>
</dbReference>
<keyword evidence="1" id="KW-1003">Cell membrane</keyword>
<name>A0A9D1LAU8_9CLOT</name>
<reference evidence="6" key="2">
    <citation type="journal article" date="2021" name="PeerJ">
        <title>Extensive microbial diversity within the chicken gut microbiome revealed by metagenomics and culture.</title>
        <authorList>
            <person name="Gilroy R."/>
            <person name="Ravi A."/>
            <person name="Getino M."/>
            <person name="Pursley I."/>
            <person name="Horton D.L."/>
            <person name="Alikhan N.F."/>
            <person name="Baker D."/>
            <person name="Gharbi K."/>
            <person name="Hall N."/>
            <person name="Watson M."/>
            <person name="Adriaenssens E.M."/>
            <person name="Foster-Nyarko E."/>
            <person name="Jarju S."/>
            <person name="Secka A."/>
            <person name="Antonio M."/>
            <person name="Oren A."/>
            <person name="Chaudhuri R.R."/>
            <person name="La Ragione R."/>
            <person name="Hildebrand F."/>
            <person name="Pallen M.J."/>
        </authorList>
    </citation>
    <scope>NUCLEOTIDE SEQUENCE</scope>
    <source>
        <strain evidence="6">CHK195-4489</strain>
    </source>
</reference>
<evidence type="ECO:0000256" key="1">
    <source>
        <dbReference type="ARBA" id="ARBA00022475"/>
    </source>
</evidence>
<organism evidence="6 7">
    <name type="scientific">Candidatus Egerieisoma faecipullorum</name>
    <dbReference type="NCBI Taxonomy" id="2840963"/>
    <lineage>
        <taxon>Bacteria</taxon>
        <taxon>Bacillati</taxon>
        <taxon>Bacillota</taxon>
        <taxon>Clostridia</taxon>
        <taxon>Eubacteriales</taxon>
        <taxon>Clostridiaceae</taxon>
        <taxon>Clostridiaceae incertae sedis</taxon>
        <taxon>Candidatus Egerieisoma</taxon>
    </lineage>
</organism>
<dbReference type="SUPFAM" id="SSF53850">
    <property type="entry name" value="Periplasmic binding protein-like II"/>
    <property type="match status" value="1"/>
</dbReference>
<comment type="caution">
    <text evidence="6">The sequence shown here is derived from an EMBL/GenBank/DDBJ whole genome shotgun (WGS) entry which is preliminary data.</text>
</comment>
<evidence type="ECO:0000313" key="7">
    <source>
        <dbReference type="Proteomes" id="UP000824089"/>
    </source>
</evidence>
<dbReference type="AlphaFoldDB" id="A0A9D1LAU8"/>
<dbReference type="Pfam" id="PF13416">
    <property type="entry name" value="SBP_bac_8"/>
    <property type="match status" value="1"/>
</dbReference>
<evidence type="ECO:0000256" key="2">
    <source>
        <dbReference type="ARBA" id="ARBA00022729"/>
    </source>
</evidence>
<dbReference type="PROSITE" id="PS51257">
    <property type="entry name" value="PROKAR_LIPOPROTEIN"/>
    <property type="match status" value="1"/>
</dbReference>
<dbReference type="Proteomes" id="UP000824089">
    <property type="component" value="Unassembled WGS sequence"/>
</dbReference>
<dbReference type="InterPro" id="IPR050490">
    <property type="entry name" value="Bact_solute-bd_prot1"/>
</dbReference>
<keyword evidence="3" id="KW-0472">Membrane</keyword>
<protein>
    <submittedName>
        <fullName evidence="6">Carbohydrate ABC transporter substrate-binding protein</fullName>
    </submittedName>
</protein>
<evidence type="ECO:0000313" key="6">
    <source>
        <dbReference type="EMBL" id="HIU29603.1"/>
    </source>
</evidence>
<evidence type="ECO:0000256" key="5">
    <source>
        <dbReference type="ARBA" id="ARBA00023288"/>
    </source>
</evidence>
<keyword evidence="5" id="KW-0449">Lipoprotein</keyword>
<gene>
    <name evidence="6" type="ORF">IAD50_04830</name>
</gene>
<keyword evidence="2" id="KW-0732">Signal</keyword>
<keyword evidence="4" id="KW-0564">Palmitate</keyword>
<accession>A0A9D1LAU8</accession>
<proteinExistence type="predicted"/>
<evidence type="ECO:0000256" key="4">
    <source>
        <dbReference type="ARBA" id="ARBA00023139"/>
    </source>
</evidence>
<reference evidence="6" key="1">
    <citation type="submission" date="2020-10" db="EMBL/GenBank/DDBJ databases">
        <authorList>
            <person name="Gilroy R."/>
        </authorList>
    </citation>
    <scope>NUCLEOTIDE SEQUENCE</scope>
    <source>
        <strain evidence="6">CHK195-4489</strain>
    </source>
</reference>
<sequence length="498" mass="56352">MQKTRFLHFLDEFGKRFAALLLGLFFLTAYACGERNETDFSSSGLPTGQIDPSATIDPSVASDDLEATIRLLVKNDLREKGDNQAMRQCIANYVSTFQMYYPNVSVQIRYVDEMNRELKEDADVFLLTAEDSTRYMADEKYDGTGYARQFLDLSDYYDRFHTERDQLLLPAMKLGQVGGSQQWVPFQYDRAVIYADKSVFEEAGAEIPSADWTYEDFTRLVSQLTFVGEDGRYTGLYLAYHQAFVWKLFVRGAGGDWFDSEQNQIVLTEGKTYEGFRMMFSMLESGTARGKDFNQNGSAASESAMAIAFACQPERDGVYQESLERMEANPAKNTETLMEEGNLVMLPLPVFPAGEVGISNTAFCKGFAVSIDSGQKEAAAAFALFSLTLPGQQILNQYFGGIPVNRRAFSLDFWKKGLLAGSNADTVLIRIDADERDDFLEAFESARYLYDGVLRTRTLFASLLYRDYATVQKRRPESYRPTLETLERQLNATIRDYT</sequence>
<evidence type="ECO:0000256" key="3">
    <source>
        <dbReference type="ARBA" id="ARBA00023136"/>
    </source>
</evidence>
<dbReference type="PANTHER" id="PTHR43649">
    <property type="entry name" value="ARABINOSE-BINDING PROTEIN-RELATED"/>
    <property type="match status" value="1"/>
</dbReference>
<dbReference type="InterPro" id="IPR006059">
    <property type="entry name" value="SBP"/>
</dbReference>